<keyword evidence="5" id="KW-1185">Reference proteome</keyword>
<dbReference type="PANTHER" id="PTHR13677">
    <property type="entry name" value="LD41638P"/>
    <property type="match status" value="1"/>
</dbReference>
<dbReference type="OrthoDB" id="10265409at2759"/>
<feature type="domain" description="UDENN" evidence="3">
    <location>
        <begin position="159"/>
        <end position="594"/>
    </location>
</feature>
<evidence type="ECO:0000313" key="4">
    <source>
        <dbReference type="EMBL" id="EAU85266.2"/>
    </source>
</evidence>
<dbReference type="VEuPathDB" id="FungiDB:CC1G_10052"/>
<evidence type="ECO:0000256" key="2">
    <source>
        <dbReference type="SAM" id="MobiDB-lite"/>
    </source>
</evidence>
<comment type="caution">
    <text evidence="4">The sequence shown here is derived from an EMBL/GenBank/DDBJ whole genome shotgun (WGS) entry which is preliminary data.</text>
</comment>
<dbReference type="GO" id="GO:0055037">
    <property type="term" value="C:recycling endosome"/>
    <property type="evidence" value="ECO:0007669"/>
    <property type="project" value="TreeGrafter"/>
</dbReference>
<feature type="region of interest" description="Disordered" evidence="2">
    <location>
        <begin position="460"/>
        <end position="482"/>
    </location>
</feature>
<dbReference type="GO" id="GO:0005085">
    <property type="term" value="F:guanyl-nucleotide exchange factor activity"/>
    <property type="evidence" value="ECO:0007669"/>
    <property type="project" value="InterPro"/>
</dbReference>
<dbReference type="EMBL" id="AACS02000004">
    <property type="protein sequence ID" value="EAU85266.2"/>
    <property type="molecule type" value="Genomic_DNA"/>
</dbReference>
<protein>
    <submittedName>
        <fullName evidence="4">FAM116B protein</fullName>
    </submittedName>
</protein>
<dbReference type="InterPro" id="IPR024224">
    <property type="entry name" value="DENND6"/>
</dbReference>
<dbReference type="InParanoid" id="A8NUX8"/>
<dbReference type="InterPro" id="IPR037516">
    <property type="entry name" value="Tripartite_DENN"/>
</dbReference>
<feature type="region of interest" description="Disordered" evidence="2">
    <location>
        <begin position="1"/>
        <end position="39"/>
    </location>
</feature>
<dbReference type="GeneID" id="6013104"/>
<sequence length="614" mass="67662">MERRISALQLDDDHLEEDIGTTSPYQPLHSASSQASTTTVSSLAPSVSLNRVDSGHSSNSSYGGTPMKYLDSLNTFPSTSSTTSLNGIASRQRSALGVVNSPSGSTSSLNLPKPVRPSMQLARSQTLPRRSGDRRVRKGPTNDLNLDGTVVQKLQRWIMGIAIVEFDIDEGPIISGVYPSLETLPAEEENMFVFLPYPQAQSDVTSAELSLPSRILYSLTKDHRDTRFALEISPLEPYQASDLPLVMAISMGLTRPTHSTPISGPILFTSLHTGSSLPITRTSNARIRVSQHIRMQRSDPTPGTTVELGFLGSVLHVEIPHSIDAQQLAETSSFNEKYNPRYHILATSAPFHPPPLLLFEACLTNLWSIWECLVLCEPILIFGSSPAQTSQAVWWLRDLLRPIPLAGDMRPYFTMQDGDHPLMVNKLPPKPGLILGVTNPFFEKSCAHWPHVLSLGRNTPTPAAGNSPALGATTGPPPGWRTKTHKRYISKDRALLKQLETACRGTDRDRNSRPCCFTRFAKTLLLKDYPTNHTTSKIPQQFDTHTSRSEECSRARLNKHAPAQAIQQCQLPRFAEGSWEHSSVQVDQSAYRVLREMASVTGIRDLAGATGEHR</sequence>
<proteinExistence type="inferred from homology"/>
<gene>
    <name evidence="4" type="ORF">CC1G_10052</name>
</gene>
<evidence type="ECO:0000313" key="5">
    <source>
        <dbReference type="Proteomes" id="UP000001861"/>
    </source>
</evidence>
<feature type="compositionally biased region" description="Polar residues" evidence="2">
    <location>
        <begin position="100"/>
        <end position="110"/>
    </location>
</feature>
<reference evidence="4 5" key="1">
    <citation type="journal article" date="2010" name="Proc. Natl. Acad. Sci. U.S.A.">
        <title>Insights into evolution of multicellular fungi from the assembled chromosomes of the mushroom Coprinopsis cinerea (Coprinus cinereus).</title>
        <authorList>
            <person name="Stajich J.E."/>
            <person name="Wilke S.K."/>
            <person name="Ahren D."/>
            <person name="Au C.H."/>
            <person name="Birren B.W."/>
            <person name="Borodovsky M."/>
            <person name="Burns C."/>
            <person name="Canback B."/>
            <person name="Casselton L.A."/>
            <person name="Cheng C.K."/>
            <person name="Deng J."/>
            <person name="Dietrich F.S."/>
            <person name="Fargo D.C."/>
            <person name="Farman M.L."/>
            <person name="Gathman A.C."/>
            <person name="Goldberg J."/>
            <person name="Guigo R."/>
            <person name="Hoegger P.J."/>
            <person name="Hooker J.B."/>
            <person name="Huggins A."/>
            <person name="James T.Y."/>
            <person name="Kamada T."/>
            <person name="Kilaru S."/>
            <person name="Kodira C."/>
            <person name="Kues U."/>
            <person name="Kupfer D."/>
            <person name="Kwan H.S."/>
            <person name="Lomsadze A."/>
            <person name="Li W."/>
            <person name="Lilly W.W."/>
            <person name="Ma L.J."/>
            <person name="Mackey A.J."/>
            <person name="Manning G."/>
            <person name="Martin F."/>
            <person name="Muraguchi H."/>
            <person name="Natvig D.O."/>
            <person name="Palmerini H."/>
            <person name="Ramesh M.A."/>
            <person name="Rehmeyer C.J."/>
            <person name="Roe B.A."/>
            <person name="Shenoy N."/>
            <person name="Stanke M."/>
            <person name="Ter-Hovhannisyan V."/>
            <person name="Tunlid A."/>
            <person name="Velagapudi R."/>
            <person name="Vision T.J."/>
            <person name="Zeng Q."/>
            <person name="Zolan M.E."/>
            <person name="Pukkila P.J."/>
        </authorList>
    </citation>
    <scope>NUCLEOTIDE SEQUENCE [LARGE SCALE GENOMIC DNA]</scope>
    <source>
        <strain evidence="5">Okayama-7 / 130 / ATCC MYA-4618 / FGSC 9003</strain>
    </source>
</reference>
<dbReference type="eggNOG" id="KOG2432">
    <property type="taxonomic scope" value="Eukaryota"/>
</dbReference>
<dbReference type="OMA" id="EANLEHW"/>
<name>A8NUX8_COPC7</name>
<feature type="compositionally biased region" description="Low complexity" evidence="2">
    <location>
        <begin position="30"/>
        <end position="39"/>
    </location>
</feature>
<dbReference type="PROSITE" id="PS50211">
    <property type="entry name" value="DENN"/>
    <property type="match status" value="1"/>
</dbReference>
<dbReference type="HOGENOM" id="CLU_017013_0_0_1"/>
<dbReference type="PANTHER" id="PTHR13677:SF0">
    <property type="entry name" value="LD41638P"/>
    <property type="match status" value="1"/>
</dbReference>
<comment type="similarity">
    <text evidence="1">Belongs to the DENND6 family.</text>
</comment>
<dbReference type="Proteomes" id="UP000001861">
    <property type="component" value="Unassembled WGS sequence"/>
</dbReference>
<organism evidence="4 5">
    <name type="scientific">Coprinopsis cinerea (strain Okayama-7 / 130 / ATCC MYA-4618 / FGSC 9003)</name>
    <name type="common">Inky cap fungus</name>
    <name type="synonym">Hormographiella aspergillata</name>
    <dbReference type="NCBI Taxonomy" id="240176"/>
    <lineage>
        <taxon>Eukaryota</taxon>
        <taxon>Fungi</taxon>
        <taxon>Dikarya</taxon>
        <taxon>Basidiomycota</taxon>
        <taxon>Agaricomycotina</taxon>
        <taxon>Agaricomycetes</taxon>
        <taxon>Agaricomycetidae</taxon>
        <taxon>Agaricales</taxon>
        <taxon>Agaricineae</taxon>
        <taxon>Psathyrellaceae</taxon>
        <taxon>Coprinopsis</taxon>
    </lineage>
</organism>
<feature type="region of interest" description="Disordered" evidence="2">
    <location>
        <begin position="98"/>
        <end position="141"/>
    </location>
</feature>
<evidence type="ECO:0000256" key="1">
    <source>
        <dbReference type="ARBA" id="ARBA00007159"/>
    </source>
</evidence>
<dbReference type="AlphaFoldDB" id="A8NUX8"/>
<evidence type="ECO:0000259" key="3">
    <source>
        <dbReference type="PROSITE" id="PS50211"/>
    </source>
</evidence>
<dbReference type="RefSeq" id="XP_001836558.2">
    <property type="nucleotide sequence ID" value="XM_001836506.2"/>
</dbReference>
<dbReference type="KEGG" id="cci:CC1G_10052"/>
<accession>A8NUX8</accession>